<sequence>MTSTPAPTPVVRIKLGEDRPAPSPDALGRTRIGFLPGLAPVDLWERGRGVWKASLPNVAAAELALLVANGVVVAVGTIDGVFFVSGGRIAINGEPDPLHPLIGQPDPLANGSQNPIAYGIVNTVPAVPAAVQRSYEAVLTDAIDVLTEAARLRRPRLQPSSTGRWEPHPDDSEPSDWAEFVTLALAGAAANVGGIETALRGRPGSWEAAGVRSLLESTVGTDEGELMRHRTAPVHITLNIDEILTEHGDTWQQYDAAADEIGHRLDEAAVANPEIPAEEYVWVYDTQVGADPTPRSPEAPAWSWDAWQNFATRSGATPAQIENIKAGAQDGTGGINVLYVAKSDVAGDDFVRLSDERDAHLEAIVAVQDELDKQRDREFASYAEALSARIVELARETVTAEVHVHLDGESSSAGANEPVVHEWIRSAVEAISTPADLPGTPLERLPLQQASA</sequence>
<evidence type="ECO:0000313" key="3">
    <source>
        <dbReference type="Proteomes" id="UP000266915"/>
    </source>
</evidence>
<feature type="region of interest" description="Disordered" evidence="1">
    <location>
        <begin position="156"/>
        <end position="175"/>
    </location>
</feature>
<dbReference type="RefSeq" id="WP_143736578.1">
    <property type="nucleotide sequence ID" value="NZ_FXAP01000007.1"/>
</dbReference>
<accession>A0A3N2BLT5</accession>
<dbReference type="AlphaFoldDB" id="A0A3N2BLT5"/>
<dbReference type="EMBL" id="RKHL01000002">
    <property type="protein sequence ID" value="ROR76132.1"/>
    <property type="molecule type" value="Genomic_DNA"/>
</dbReference>
<comment type="caution">
    <text evidence="2">The sequence shown here is derived from an EMBL/GenBank/DDBJ whole genome shotgun (WGS) entry which is preliminary data.</text>
</comment>
<evidence type="ECO:0000256" key="1">
    <source>
        <dbReference type="SAM" id="MobiDB-lite"/>
    </source>
</evidence>
<organism evidence="2 3">
    <name type="scientific">Plantibacter flavus</name>
    <dbReference type="NCBI Taxonomy" id="150123"/>
    <lineage>
        <taxon>Bacteria</taxon>
        <taxon>Bacillati</taxon>
        <taxon>Actinomycetota</taxon>
        <taxon>Actinomycetes</taxon>
        <taxon>Micrococcales</taxon>
        <taxon>Microbacteriaceae</taxon>
        <taxon>Plantibacter</taxon>
    </lineage>
</organism>
<dbReference type="Proteomes" id="UP000266915">
    <property type="component" value="Unassembled WGS sequence"/>
</dbReference>
<reference evidence="2 3" key="1">
    <citation type="submission" date="2018-11" db="EMBL/GenBank/DDBJ databases">
        <title>Sequencing the genomes of 1000 actinobacteria strains.</title>
        <authorList>
            <person name="Klenk H.-P."/>
        </authorList>
    </citation>
    <scope>NUCLEOTIDE SEQUENCE [LARGE SCALE GENOMIC DNA]</scope>
    <source>
        <strain evidence="2 3">DSM 14012</strain>
    </source>
</reference>
<evidence type="ECO:0000313" key="2">
    <source>
        <dbReference type="EMBL" id="ROR76132.1"/>
    </source>
</evidence>
<protein>
    <submittedName>
        <fullName evidence="2">Uncharacterized protein</fullName>
    </submittedName>
</protein>
<proteinExistence type="predicted"/>
<gene>
    <name evidence="2" type="ORF">EDD42_4085</name>
</gene>
<name>A0A3N2BLT5_9MICO</name>
<keyword evidence="3" id="KW-1185">Reference proteome</keyword>